<evidence type="ECO:0000313" key="14">
    <source>
        <dbReference type="EMBL" id="QJR10437.1"/>
    </source>
</evidence>
<dbReference type="Gene3D" id="1.20.272.10">
    <property type="match status" value="1"/>
</dbReference>
<sequence length="550" mass="58698">MTYQVLARKWRPRAFEELVGQPHVVTALANALDSKRLHHAYLFTGTRGVGKTTLARILAKALNCETNGISSKPCGKCRACTDIDSGRFVDLLEVDAATNTKVDEMRELLETAQYMPTAGRFKIYIIDEVHMLSRNAFNSMLKTLEEPPEHVKFILATTDPQRLPVTVLSRCLQFNLKPLTPLLIAGHLKKVLAAEKIPFEDAAIAQISKAANGSARDSLSLLDQAIAHGGGKVNASQVAEMLGSVGSDLVWPILERIAAGDGKGAVGESEKIAERSISYDTALEDMASVLHRIALAQAGIAPEDDAQDRDRVTAMASRFAPGAVQVMYQIALLGRRDLPLAPDEFAGFTMAVLRMLAFASGGAGVQATTSRSPAAVASAPAATASAPIAERSPASGPRTGSSSPPPQAREPAPAAAANIDFDGDWPGLVTRLNLNGMAGLLARYAELGSFNNNHLELIVPEAHRAYADKNYLDKLKVALVPHFGETLRVSVRPGSTAGVSLAAARSRESEQRQATAAAAIEDDPFVKSLVRDFGAEVVPTSIRPPEEHKP</sequence>
<evidence type="ECO:0000256" key="10">
    <source>
        <dbReference type="ARBA" id="ARBA00049244"/>
    </source>
</evidence>
<dbReference type="SUPFAM" id="SSF52540">
    <property type="entry name" value="P-loop containing nucleoside triphosphate hydrolases"/>
    <property type="match status" value="1"/>
</dbReference>
<keyword evidence="8 11" id="KW-0067">ATP-binding</keyword>
<dbReference type="Gene3D" id="3.30.300.150">
    <property type="entry name" value="DNA polymerase III, tau subunit, domain V"/>
    <property type="match status" value="1"/>
</dbReference>
<evidence type="ECO:0000256" key="6">
    <source>
        <dbReference type="ARBA" id="ARBA00022741"/>
    </source>
</evidence>
<dbReference type="Pfam" id="PF13177">
    <property type="entry name" value="DNA_pol3_delta2"/>
    <property type="match status" value="1"/>
</dbReference>
<evidence type="ECO:0000256" key="9">
    <source>
        <dbReference type="ARBA" id="ARBA00022932"/>
    </source>
</evidence>
<dbReference type="Gene3D" id="3.40.50.300">
    <property type="entry name" value="P-loop containing nucleotide triphosphate hydrolases"/>
    <property type="match status" value="1"/>
</dbReference>
<dbReference type="NCBIfam" id="NF005942">
    <property type="entry name" value="PRK07994.1"/>
    <property type="match status" value="1"/>
</dbReference>
<dbReference type="FunFam" id="3.40.50.300:FF:000014">
    <property type="entry name" value="DNA polymerase III subunit gamma/tau"/>
    <property type="match status" value="1"/>
</dbReference>
<dbReference type="AlphaFoldDB" id="A0A6M4GY53"/>
<dbReference type="Gene3D" id="1.10.8.60">
    <property type="match status" value="1"/>
</dbReference>
<dbReference type="SMART" id="SM00382">
    <property type="entry name" value="AAA"/>
    <property type="match status" value="1"/>
</dbReference>
<dbReference type="InterPro" id="IPR045085">
    <property type="entry name" value="HLD_clamp_pol_III_gamma_tau"/>
</dbReference>
<evidence type="ECO:0000313" key="15">
    <source>
        <dbReference type="Proteomes" id="UP000501534"/>
    </source>
</evidence>
<dbReference type="PRINTS" id="PR00300">
    <property type="entry name" value="CLPPROTEASEA"/>
</dbReference>
<evidence type="ECO:0000256" key="7">
    <source>
        <dbReference type="ARBA" id="ARBA00022833"/>
    </source>
</evidence>
<keyword evidence="6 11" id="KW-0547">Nucleotide-binding</keyword>
<name>A0A6M4GY53_9PROT</name>
<dbReference type="EC" id="2.7.7.7" evidence="11"/>
<dbReference type="CDD" id="cd00009">
    <property type="entry name" value="AAA"/>
    <property type="match status" value="1"/>
</dbReference>
<keyword evidence="4 11" id="KW-0235">DNA replication</keyword>
<dbReference type="Proteomes" id="UP000501534">
    <property type="component" value="Chromosome"/>
</dbReference>
<feature type="domain" description="AAA+ ATPase" evidence="13">
    <location>
        <begin position="37"/>
        <end position="179"/>
    </location>
</feature>
<keyword evidence="7" id="KW-0862">Zinc</keyword>
<dbReference type="InterPro" id="IPR008921">
    <property type="entry name" value="DNA_pol3_clamp-load_cplx_C"/>
</dbReference>
<dbReference type="FunFam" id="1.10.8.60:FF:000013">
    <property type="entry name" value="DNA polymerase III subunit gamma/tau"/>
    <property type="match status" value="1"/>
</dbReference>
<dbReference type="GO" id="GO:0003887">
    <property type="term" value="F:DNA-directed DNA polymerase activity"/>
    <property type="evidence" value="ECO:0007669"/>
    <property type="project" value="UniProtKB-KW"/>
</dbReference>
<proteinExistence type="inferred from homology"/>
<reference evidence="14 15" key="1">
    <citation type="submission" date="2020-04" db="EMBL/GenBank/DDBJ databases">
        <title>Usitatibacter rugosus gen. nov., sp. nov. and Usitatibacter palustris sp. nov., novel members of Usitatibacteraceae fam. nov. within the order Nitrosomonadales isolated from soil.</title>
        <authorList>
            <person name="Huber K.J."/>
            <person name="Neumann-Schaal M."/>
            <person name="Geppert A."/>
            <person name="Luckner M."/>
            <person name="Wanner G."/>
            <person name="Overmann J."/>
        </authorList>
    </citation>
    <scope>NUCLEOTIDE SEQUENCE [LARGE SCALE GENOMIC DNA]</scope>
    <source>
        <strain evidence="14 15">0125_3</strain>
    </source>
</reference>
<dbReference type="GO" id="GO:0046872">
    <property type="term" value="F:metal ion binding"/>
    <property type="evidence" value="ECO:0007669"/>
    <property type="project" value="UniProtKB-KW"/>
</dbReference>
<dbReference type="GO" id="GO:0016787">
    <property type="term" value="F:hydrolase activity"/>
    <property type="evidence" value="ECO:0007669"/>
    <property type="project" value="UniProtKB-KW"/>
</dbReference>
<dbReference type="Pfam" id="PF12169">
    <property type="entry name" value="DNA_pol3_gamma3"/>
    <property type="match status" value="1"/>
</dbReference>
<keyword evidence="14" id="KW-0378">Hydrolase</keyword>
<gene>
    <name evidence="14" type="primary">ruvB_2</name>
    <name evidence="11" type="synonym">dnaX</name>
    <name evidence="14" type="ORF">DSM104443_01496</name>
</gene>
<comment type="function">
    <text evidence="11">DNA polymerase III is a complex, multichain enzyme responsible for most of the replicative synthesis in bacteria. This DNA polymerase also exhibits 3' to 5' exonuclease activity.</text>
</comment>
<dbReference type="InterPro" id="IPR038249">
    <property type="entry name" value="PolIII_tau_V_sf"/>
</dbReference>
<evidence type="ECO:0000256" key="8">
    <source>
        <dbReference type="ARBA" id="ARBA00022840"/>
    </source>
</evidence>
<dbReference type="PANTHER" id="PTHR11669:SF0">
    <property type="entry name" value="PROTEIN STICHEL-LIKE 2"/>
    <property type="match status" value="1"/>
</dbReference>
<keyword evidence="15" id="KW-1185">Reference proteome</keyword>
<dbReference type="EMBL" id="CP053069">
    <property type="protein sequence ID" value="QJR10437.1"/>
    <property type="molecule type" value="Genomic_DNA"/>
</dbReference>
<dbReference type="GO" id="GO:0006261">
    <property type="term" value="P:DNA-templated DNA replication"/>
    <property type="evidence" value="ECO:0007669"/>
    <property type="project" value="TreeGrafter"/>
</dbReference>
<comment type="subunit">
    <text evidence="11">DNA polymerase III contains a core (composed of alpha, epsilon and theta chains) that associates with a tau subunit. This core dimerizes to form the POLIII' complex. PolIII' associates with the gamma complex (composed of gamma, delta, delta', psi and chi chains) and with the beta chain to form the complete DNA polymerase III complex.</text>
</comment>
<evidence type="ECO:0000256" key="4">
    <source>
        <dbReference type="ARBA" id="ARBA00022705"/>
    </source>
</evidence>
<evidence type="ECO:0000256" key="3">
    <source>
        <dbReference type="ARBA" id="ARBA00022695"/>
    </source>
</evidence>
<dbReference type="InterPro" id="IPR003593">
    <property type="entry name" value="AAA+_ATPase"/>
</dbReference>
<dbReference type="SUPFAM" id="SSF48019">
    <property type="entry name" value="post-AAA+ oligomerization domain-like"/>
    <property type="match status" value="1"/>
</dbReference>
<dbReference type="GO" id="GO:0009360">
    <property type="term" value="C:DNA polymerase III complex"/>
    <property type="evidence" value="ECO:0007669"/>
    <property type="project" value="InterPro"/>
</dbReference>
<dbReference type="CDD" id="cd18137">
    <property type="entry name" value="HLD_clamp_pol_III_gamma_tau"/>
    <property type="match status" value="1"/>
</dbReference>
<evidence type="ECO:0000256" key="1">
    <source>
        <dbReference type="ARBA" id="ARBA00006360"/>
    </source>
</evidence>
<dbReference type="Pfam" id="PF22608">
    <property type="entry name" value="DNAX_ATPase_lid"/>
    <property type="match status" value="1"/>
</dbReference>
<dbReference type="InterPro" id="IPR027417">
    <property type="entry name" value="P-loop_NTPase"/>
</dbReference>
<dbReference type="InterPro" id="IPR012763">
    <property type="entry name" value="DNA_pol_III_sug/sutau_N"/>
</dbReference>
<keyword evidence="5" id="KW-0479">Metal-binding</keyword>
<keyword evidence="2 11" id="KW-0808">Transferase</keyword>
<dbReference type="GO" id="GO:0005524">
    <property type="term" value="F:ATP binding"/>
    <property type="evidence" value="ECO:0007669"/>
    <property type="project" value="UniProtKB-KW"/>
</dbReference>
<dbReference type="InterPro" id="IPR050238">
    <property type="entry name" value="DNA_Rep/Repair_Clamp_Loader"/>
</dbReference>
<dbReference type="PANTHER" id="PTHR11669">
    <property type="entry name" value="REPLICATION FACTOR C / DNA POLYMERASE III GAMMA-TAU SUBUNIT"/>
    <property type="match status" value="1"/>
</dbReference>
<evidence type="ECO:0000256" key="12">
    <source>
        <dbReference type="SAM" id="MobiDB-lite"/>
    </source>
</evidence>
<dbReference type="KEGG" id="uru:DSM104443_01496"/>
<comment type="similarity">
    <text evidence="1 11">Belongs to the DnaX/STICHEL family.</text>
</comment>
<comment type="catalytic activity">
    <reaction evidence="10 11">
        <text>DNA(n) + a 2'-deoxyribonucleoside 5'-triphosphate = DNA(n+1) + diphosphate</text>
        <dbReference type="Rhea" id="RHEA:22508"/>
        <dbReference type="Rhea" id="RHEA-COMP:17339"/>
        <dbReference type="Rhea" id="RHEA-COMP:17340"/>
        <dbReference type="ChEBI" id="CHEBI:33019"/>
        <dbReference type="ChEBI" id="CHEBI:61560"/>
        <dbReference type="ChEBI" id="CHEBI:173112"/>
        <dbReference type="EC" id="2.7.7.7"/>
    </reaction>
</comment>
<keyword evidence="14" id="KW-0347">Helicase</keyword>
<accession>A0A6M4GY53</accession>
<keyword evidence="9 11" id="KW-0239">DNA-directed DNA polymerase</keyword>
<evidence type="ECO:0000256" key="2">
    <source>
        <dbReference type="ARBA" id="ARBA00022679"/>
    </source>
</evidence>
<keyword evidence="3 11" id="KW-0548">Nucleotidyltransferase</keyword>
<evidence type="ECO:0000259" key="13">
    <source>
        <dbReference type="SMART" id="SM00382"/>
    </source>
</evidence>
<dbReference type="GO" id="GO:0004386">
    <property type="term" value="F:helicase activity"/>
    <property type="evidence" value="ECO:0007669"/>
    <property type="project" value="UniProtKB-KW"/>
</dbReference>
<evidence type="ECO:0000256" key="5">
    <source>
        <dbReference type="ARBA" id="ARBA00022723"/>
    </source>
</evidence>
<dbReference type="FunFam" id="1.20.272.10:FF:000003">
    <property type="entry name" value="DNA polymerase III subunit gamma/tau"/>
    <property type="match status" value="1"/>
</dbReference>
<protein>
    <recommendedName>
        <fullName evidence="11">DNA polymerase III subunit gamma/tau</fullName>
        <ecNumber evidence="11">2.7.7.7</ecNumber>
    </recommendedName>
</protein>
<feature type="compositionally biased region" description="Low complexity" evidence="12">
    <location>
        <begin position="378"/>
        <end position="402"/>
    </location>
</feature>
<dbReference type="RefSeq" id="WP_171090948.1">
    <property type="nucleotide sequence ID" value="NZ_CP053069.1"/>
</dbReference>
<organism evidence="14 15">
    <name type="scientific">Usitatibacter rugosus</name>
    <dbReference type="NCBI Taxonomy" id="2732067"/>
    <lineage>
        <taxon>Bacteria</taxon>
        <taxon>Pseudomonadati</taxon>
        <taxon>Pseudomonadota</taxon>
        <taxon>Betaproteobacteria</taxon>
        <taxon>Nitrosomonadales</taxon>
        <taxon>Usitatibacteraceae</taxon>
        <taxon>Usitatibacter</taxon>
    </lineage>
</organism>
<evidence type="ECO:0000256" key="11">
    <source>
        <dbReference type="RuleBase" id="RU364063"/>
    </source>
</evidence>
<feature type="region of interest" description="Disordered" evidence="12">
    <location>
        <begin position="378"/>
        <end position="414"/>
    </location>
</feature>
<dbReference type="InterPro" id="IPR022754">
    <property type="entry name" value="DNA_pol_III_gamma-3"/>
</dbReference>
<dbReference type="GO" id="GO:0003677">
    <property type="term" value="F:DNA binding"/>
    <property type="evidence" value="ECO:0007669"/>
    <property type="project" value="InterPro"/>
</dbReference>
<dbReference type="InterPro" id="IPR001270">
    <property type="entry name" value="ClpA/B"/>
</dbReference>
<dbReference type="NCBIfam" id="TIGR02397">
    <property type="entry name" value="dnaX_nterm"/>
    <property type="match status" value="1"/>
</dbReference>